<feature type="transmembrane region" description="Helical" evidence="8">
    <location>
        <begin position="12"/>
        <end position="32"/>
    </location>
</feature>
<keyword evidence="6 8" id="KW-1133">Transmembrane helix</keyword>
<feature type="domain" description="EamA" evidence="9">
    <location>
        <begin position="13"/>
        <end position="149"/>
    </location>
</feature>
<evidence type="ECO:0000256" key="5">
    <source>
        <dbReference type="ARBA" id="ARBA00022692"/>
    </source>
</evidence>
<keyword evidence="11" id="KW-1185">Reference proteome</keyword>
<keyword evidence="4" id="KW-1003">Cell membrane</keyword>
<evidence type="ECO:0000256" key="4">
    <source>
        <dbReference type="ARBA" id="ARBA00022475"/>
    </source>
</evidence>
<comment type="caution">
    <text evidence="10">The sequence shown here is derived from an EMBL/GenBank/DDBJ whole genome shotgun (WGS) entry which is preliminary data.</text>
</comment>
<evidence type="ECO:0000259" key="9">
    <source>
        <dbReference type="Pfam" id="PF00892"/>
    </source>
</evidence>
<dbReference type="PANTHER" id="PTHR22911:SF137">
    <property type="entry name" value="SOLUTE CARRIER FAMILY 35 MEMBER G2-RELATED"/>
    <property type="match status" value="1"/>
</dbReference>
<name>A0ABW9GJW0_9MICO</name>
<keyword evidence="3" id="KW-0813">Transport</keyword>
<feature type="transmembrane region" description="Helical" evidence="8">
    <location>
        <begin position="44"/>
        <end position="65"/>
    </location>
</feature>
<dbReference type="InterPro" id="IPR000620">
    <property type="entry name" value="EamA_dom"/>
</dbReference>
<evidence type="ECO:0000256" key="7">
    <source>
        <dbReference type="ARBA" id="ARBA00023136"/>
    </source>
</evidence>
<protein>
    <submittedName>
        <fullName evidence="10">EamA family transporter RarD</fullName>
    </submittedName>
</protein>
<evidence type="ECO:0000313" key="10">
    <source>
        <dbReference type="EMBL" id="MFM2721167.1"/>
    </source>
</evidence>
<dbReference type="RefSeq" id="WP_408905749.1">
    <property type="nucleotide sequence ID" value="NZ_JAROCE010000003.1"/>
</dbReference>
<feature type="transmembrane region" description="Helical" evidence="8">
    <location>
        <begin position="77"/>
        <end position="97"/>
    </location>
</feature>
<dbReference type="Pfam" id="PF00892">
    <property type="entry name" value="EamA"/>
    <property type="match status" value="1"/>
</dbReference>
<sequence>MTVAPPSSSGALRGGLFAFAAYLLWGFLPLYFLQLEPTGPWEVVAWRIALSFVFCLVLLTVLRAWGPFLTILRQPRLLGLTALAGVLIYVNWQTYLIGTLTGHVIETSLGYFINPIVTVLLGVTVLRERLRLVQWVAIGLSVVAVLVIVVGYGSFPWIALTLATSFGFYGLVKKQIGPSVDAVSGLTLESFWLLPVAAVQLVLVAATTGLTMGGHGIAHTALLAAAGVITAIPLLLFAAGARRAPLSLLGLIQFVAPILQFIIGVWVLNEPMTVERWIGFALVWLALVVLSVDSLVAARRRRTSISDVSEPV</sequence>
<feature type="transmembrane region" description="Helical" evidence="8">
    <location>
        <begin position="132"/>
        <end position="149"/>
    </location>
</feature>
<feature type="transmembrane region" description="Helical" evidence="8">
    <location>
        <begin position="192"/>
        <end position="211"/>
    </location>
</feature>
<evidence type="ECO:0000256" key="8">
    <source>
        <dbReference type="SAM" id="Phobius"/>
    </source>
</evidence>
<comment type="subcellular location">
    <subcellularLocation>
        <location evidence="1">Cell membrane</location>
        <topology evidence="1">Multi-pass membrane protein</topology>
    </subcellularLocation>
</comment>
<comment type="similarity">
    <text evidence="2">Belongs to the EamA transporter family.</text>
</comment>
<dbReference type="InterPro" id="IPR004626">
    <property type="entry name" value="RarD"/>
</dbReference>
<keyword evidence="5 8" id="KW-0812">Transmembrane</keyword>
<evidence type="ECO:0000256" key="3">
    <source>
        <dbReference type="ARBA" id="ARBA00022448"/>
    </source>
</evidence>
<proteinExistence type="inferred from homology"/>
<dbReference type="InterPro" id="IPR037185">
    <property type="entry name" value="EmrE-like"/>
</dbReference>
<evidence type="ECO:0000256" key="6">
    <source>
        <dbReference type="ARBA" id="ARBA00022989"/>
    </source>
</evidence>
<accession>A0ABW9GJW0</accession>
<dbReference type="SUPFAM" id="SSF103481">
    <property type="entry name" value="Multidrug resistance efflux transporter EmrE"/>
    <property type="match status" value="2"/>
</dbReference>
<feature type="transmembrane region" description="Helical" evidence="8">
    <location>
        <begin position="246"/>
        <end position="268"/>
    </location>
</feature>
<feature type="transmembrane region" description="Helical" evidence="8">
    <location>
        <begin position="217"/>
        <end position="239"/>
    </location>
</feature>
<gene>
    <name evidence="10" type="primary">rarD</name>
    <name evidence="10" type="ORF">P5G46_11685</name>
</gene>
<reference evidence="10 11" key="1">
    <citation type="submission" date="2023-03" db="EMBL/GenBank/DDBJ databases">
        <title>MT1 and MT2 Draft Genomes of Novel Species.</title>
        <authorList>
            <person name="Venkateswaran K."/>
        </authorList>
    </citation>
    <scope>NUCLEOTIDE SEQUENCE [LARGE SCALE GENOMIC DNA]</scope>
    <source>
        <strain evidence="10 11">IF8SW-P5</strain>
    </source>
</reference>
<dbReference type="NCBIfam" id="TIGR00688">
    <property type="entry name" value="rarD"/>
    <property type="match status" value="1"/>
</dbReference>
<dbReference type="EMBL" id="JAROCE010000003">
    <property type="protein sequence ID" value="MFM2721167.1"/>
    <property type="molecule type" value="Genomic_DNA"/>
</dbReference>
<feature type="transmembrane region" description="Helical" evidence="8">
    <location>
        <begin position="274"/>
        <end position="296"/>
    </location>
</feature>
<keyword evidence="7 8" id="KW-0472">Membrane</keyword>
<evidence type="ECO:0000256" key="1">
    <source>
        <dbReference type="ARBA" id="ARBA00004651"/>
    </source>
</evidence>
<dbReference type="Proteomes" id="UP001630303">
    <property type="component" value="Unassembled WGS sequence"/>
</dbReference>
<evidence type="ECO:0000313" key="11">
    <source>
        <dbReference type="Proteomes" id="UP001630303"/>
    </source>
</evidence>
<feature type="transmembrane region" description="Helical" evidence="8">
    <location>
        <begin position="155"/>
        <end position="172"/>
    </location>
</feature>
<evidence type="ECO:0000256" key="2">
    <source>
        <dbReference type="ARBA" id="ARBA00007362"/>
    </source>
</evidence>
<organism evidence="10 11">
    <name type="scientific">Microbacterium mcarthurae</name>
    <dbReference type="NCBI Taxonomy" id="3035918"/>
    <lineage>
        <taxon>Bacteria</taxon>
        <taxon>Bacillati</taxon>
        <taxon>Actinomycetota</taxon>
        <taxon>Actinomycetes</taxon>
        <taxon>Micrococcales</taxon>
        <taxon>Microbacteriaceae</taxon>
        <taxon>Microbacterium</taxon>
    </lineage>
</organism>
<dbReference type="PANTHER" id="PTHR22911">
    <property type="entry name" value="ACYL-MALONYL CONDENSING ENZYME-RELATED"/>
    <property type="match status" value="1"/>
</dbReference>
<feature type="transmembrane region" description="Helical" evidence="8">
    <location>
        <begin position="109"/>
        <end position="125"/>
    </location>
</feature>